<dbReference type="InterPro" id="IPR050641">
    <property type="entry name" value="RIFMO-like"/>
</dbReference>
<protein>
    <submittedName>
        <fullName evidence="4">4-hydroxybenzoate 3-monooxygenase</fullName>
    </submittedName>
</protein>
<dbReference type="RefSeq" id="WP_180155022.1">
    <property type="nucleotide sequence ID" value="NZ_JACCEM010000005.1"/>
</dbReference>
<dbReference type="SUPFAM" id="SSF54373">
    <property type="entry name" value="FAD-linked reductases, C-terminal domain"/>
    <property type="match status" value="1"/>
</dbReference>
<accession>A0A853G3X3</accession>
<dbReference type="EMBL" id="JACCEM010000005">
    <property type="protein sequence ID" value="NYT49710.1"/>
    <property type="molecule type" value="Genomic_DNA"/>
</dbReference>
<keyword evidence="4" id="KW-0503">Monooxygenase</keyword>
<sequence>MRTQVGIIGAGPSGLVLSHLLYLHGIDSVILESRSQAYVEARMRAGVLDSDVTALFKAVGVGERMMKEGLPQEQMEIRFEGKRRYINWKELAGGRVNMVYGQQEVVKDFIQRRQQDGGKLFFEAQALRITDLDGRPTIEYMHEGQQKKLECEIVAACDGYHGIGRRTIPADKLEAYELNYSFAWLGIVAEARPSSKWLVTSAHERGYAMHSMRSPSISRNYLQIPLTDTVDDWSDERIWQELQTRLETDADWKLEEGAILEKTRFDIRSFVCHTMRYKKMFLAGDSAHMVPPTGGRGLNQAIADVCILADGLADYFKKSSSAHLERYTDLCLQRVWHAQQFTWRMTSVLQRLDWENKNPYHRQVQIAQLEYLTSNRAAATSLAECYAGMPLQTSFLPSDRPQYPLVI</sequence>
<dbReference type="SUPFAM" id="SSF51905">
    <property type="entry name" value="FAD/NAD(P)-binding domain"/>
    <property type="match status" value="1"/>
</dbReference>
<reference evidence="4 5" key="1">
    <citation type="submission" date="2020-07" db="EMBL/GenBank/DDBJ databases">
        <title>Taxonomic revisions and descriptions of new bacterial species based on genomic comparisons in the high-G+C-content subgroup of the family Alcaligenaceae.</title>
        <authorList>
            <person name="Szabo A."/>
            <person name="Felfoldi T."/>
        </authorList>
    </citation>
    <scope>NUCLEOTIDE SEQUENCE [LARGE SCALE GENOMIC DNA]</scope>
    <source>
        <strain evidence="4 5">LMG 24012</strain>
    </source>
</reference>
<dbReference type="NCBIfam" id="NF006091">
    <property type="entry name" value="PRK08243.1"/>
    <property type="match status" value="1"/>
</dbReference>
<evidence type="ECO:0000313" key="4">
    <source>
        <dbReference type="EMBL" id="NYT49710.1"/>
    </source>
</evidence>
<dbReference type="InterPro" id="IPR002938">
    <property type="entry name" value="FAD-bd"/>
</dbReference>
<dbReference type="AlphaFoldDB" id="A0A853G3X3"/>
<organism evidence="4 5">
    <name type="scientific">Parapusillimonas granuli</name>
    <dbReference type="NCBI Taxonomy" id="380911"/>
    <lineage>
        <taxon>Bacteria</taxon>
        <taxon>Pseudomonadati</taxon>
        <taxon>Pseudomonadota</taxon>
        <taxon>Betaproteobacteria</taxon>
        <taxon>Burkholderiales</taxon>
        <taxon>Alcaligenaceae</taxon>
        <taxon>Parapusillimonas</taxon>
    </lineage>
</organism>
<dbReference type="GO" id="GO:0071949">
    <property type="term" value="F:FAD binding"/>
    <property type="evidence" value="ECO:0007669"/>
    <property type="project" value="InterPro"/>
</dbReference>
<keyword evidence="5" id="KW-1185">Reference proteome</keyword>
<dbReference type="InterPro" id="IPR036188">
    <property type="entry name" value="FAD/NAD-bd_sf"/>
</dbReference>
<evidence type="ECO:0000313" key="5">
    <source>
        <dbReference type="Proteomes" id="UP000559809"/>
    </source>
</evidence>
<dbReference type="GO" id="GO:0016709">
    <property type="term" value="F:oxidoreductase activity, acting on paired donors, with incorporation or reduction of molecular oxygen, NAD(P)H as one donor, and incorporation of one atom of oxygen"/>
    <property type="evidence" value="ECO:0007669"/>
    <property type="project" value="UniProtKB-ARBA"/>
</dbReference>
<gene>
    <name evidence="4" type="ORF">H0A72_10375</name>
</gene>
<evidence type="ECO:0000256" key="2">
    <source>
        <dbReference type="ARBA" id="ARBA00022827"/>
    </source>
</evidence>
<feature type="domain" description="FAD-binding" evidence="3">
    <location>
        <begin position="2"/>
        <end position="341"/>
    </location>
</feature>
<dbReference type="Gene3D" id="3.50.50.60">
    <property type="entry name" value="FAD/NAD(P)-binding domain"/>
    <property type="match status" value="1"/>
</dbReference>
<keyword evidence="2" id="KW-0274">FAD</keyword>
<keyword evidence="4" id="KW-0560">Oxidoreductase</keyword>
<name>A0A853G3X3_9BURK</name>
<dbReference type="Gene3D" id="3.30.9.10">
    <property type="entry name" value="D-Amino Acid Oxidase, subunit A, domain 2"/>
    <property type="match status" value="1"/>
</dbReference>
<evidence type="ECO:0000256" key="1">
    <source>
        <dbReference type="ARBA" id="ARBA00022630"/>
    </source>
</evidence>
<dbReference type="Pfam" id="PF01494">
    <property type="entry name" value="FAD_binding_3"/>
    <property type="match status" value="1"/>
</dbReference>
<evidence type="ECO:0000259" key="3">
    <source>
        <dbReference type="Pfam" id="PF01494"/>
    </source>
</evidence>
<keyword evidence="1" id="KW-0285">Flavoprotein</keyword>
<dbReference type="PRINTS" id="PR00420">
    <property type="entry name" value="RNGMNOXGNASE"/>
</dbReference>
<dbReference type="PANTHER" id="PTHR43004">
    <property type="entry name" value="TRK SYSTEM POTASSIUM UPTAKE PROTEIN"/>
    <property type="match status" value="1"/>
</dbReference>
<comment type="caution">
    <text evidence="4">The sequence shown here is derived from an EMBL/GenBank/DDBJ whole genome shotgun (WGS) entry which is preliminary data.</text>
</comment>
<proteinExistence type="predicted"/>
<dbReference type="PANTHER" id="PTHR43004:SF3">
    <property type="entry name" value="P-HYDROXYBENZOATE HYDROXYLASE"/>
    <property type="match status" value="1"/>
</dbReference>
<dbReference type="Proteomes" id="UP000559809">
    <property type="component" value="Unassembled WGS sequence"/>
</dbReference>